<dbReference type="Gene3D" id="1.25.40.730">
    <property type="match status" value="1"/>
</dbReference>
<evidence type="ECO:0000313" key="10">
    <source>
        <dbReference type="Proteomes" id="UP000030693"/>
    </source>
</evidence>
<dbReference type="InterPro" id="IPR015348">
    <property type="entry name" value="Clathrin_H-chain_linker_core"/>
</dbReference>
<evidence type="ECO:0000256" key="6">
    <source>
        <dbReference type="PIRNR" id="PIRNR002290"/>
    </source>
</evidence>
<feature type="repeat" description="CHCR" evidence="7">
    <location>
        <begin position="687"/>
        <end position="828"/>
    </location>
</feature>
<dbReference type="SUPFAM" id="SSF48371">
    <property type="entry name" value="ARM repeat"/>
    <property type="match status" value="6"/>
</dbReference>
<comment type="similarity">
    <text evidence="1 6">Belongs to the clathrin heavy chain family.</text>
</comment>
<evidence type="ECO:0000256" key="7">
    <source>
        <dbReference type="PROSITE-ProRule" id="PRU01006"/>
    </source>
</evidence>
<dbReference type="InterPro" id="IPR011990">
    <property type="entry name" value="TPR-like_helical_dom_sf"/>
</dbReference>
<keyword evidence="3 6" id="KW-0472">Membrane</keyword>
<evidence type="ECO:0000256" key="3">
    <source>
        <dbReference type="ARBA" id="ARBA00023136"/>
    </source>
</evidence>
<dbReference type="InterPro" id="IPR016024">
    <property type="entry name" value="ARM-type_fold"/>
</dbReference>
<feature type="repeat" description="CHCR" evidence="7">
    <location>
        <begin position="979"/>
        <end position="1124"/>
    </location>
</feature>
<evidence type="ECO:0000259" key="8">
    <source>
        <dbReference type="Pfam" id="PF09268"/>
    </source>
</evidence>
<dbReference type="PROSITE" id="PS50236">
    <property type="entry name" value="CHCR"/>
    <property type="match status" value="7"/>
</dbReference>
<feature type="domain" description="Clathrin heavy chain linker core motif" evidence="8">
    <location>
        <begin position="330"/>
        <end position="353"/>
    </location>
</feature>
<dbReference type="FunFam" id="1.25.40.10:FF:000005">
    <property type="entry name" value="Clathrin heavy chain"/>
    <property type="match status" value="1"/>
</dbReference>
<dbReference type="FunFam" id="1.25.40.10:FF:000002">
    <property type="entry name" value="Clathrin heavy chain"/>
    <property type="match status" value="1"/>
</dbReference>
<accession>A0A058Z4D0</accession>
<comment type="function">
    <text evidence="6">Clathrin is the major protein of the polyhedral coat of coated pits and vesicles.</text>
</comment>
<sequence length="1685" mass="190997">MTQAPNVPVKLQELLQLQNIVNANSIGFGNLTFESDKYILVREQNGDAVNLAIVDMANPTQPSRRPMRADSTIMNPAGSIIAVRDSDQIQLLNIEKRARLKNSTLAGIVFWKWVDASTIGIVTQDAVYHWSVEGTSAPVKMFDRLPAMASAQIINYRASPDNKWLFVIGITLDNTRINGAIQLYNVDRSISQPIEGHVGTFATFKMDNNPHPTKVFAFATRSASSSMLCILEIDPSEGNAAYQKKQIPLNFSPEIPSDFPMALHASSRYNMLFMLTKYGFLHVFDIETGTQIFLNRISSETVFIATDQPSTGGLVAINKKGQVLSVSIDEQQIVPYIINTLKRNDLAIRVASRCNLSGADSFFSTQFENLFQRGSYLDAARIAASSPKGFLRTPQTIERFKQLPTPPGQPSILLQYFGILLERGQLNRFESMELARPVLLQGKKELLEKWLKEDKLECTEELGDVVRQHDLNLALSVYLRANASNKVIACFMEQGQFAKLLLYAKKVNYQPDYQFLLSTILRSNPEKGAEFAGLLAKDEAGPLLDHEAVVDAFASYHLVQQATSYLLEVLKDNLESQGHLQTRLLEMNLLGGHPQVADAIIGNCMFTHYDRAAVAQLCEKAQLYQRALEHYTDIYDIKRTIVHTTLLQPEWLLNYFGTLSVEQSLDCLREMLKVNMRQNLQTVIQIAIKYSEQLTAKSLIEMFESFKCSEGLYYYLGSIVNFSQEPEVHLKYIQAATKTGQLKEVERVVRESNCYDPEAVKNFLKEAKLSDLRPLIIVCDRFDFVQDLVLYLFKNNIQHINVYVQKVNPSRTPAVVGALLDLDCEEAFVRNIIKTVTGTYSFEQLVEELEKRNRLKLLNAFLEQKVSEGSTDPAVHNALAKIYVDSNTNPEAFLRENKYYDSLVVGKYCEKRDPYMAVLAYDRGHCDYELIDVCNENSLFKQQARYLVRRQDPALWEHVLKPDNTFRRQLIDQVVQTALIESQNPDEVSLAVKCFMAADLPNELIELLEKIVLENSIFSENRNLQNLLIMTSIRADHSRVMEYIQKLTNYDAPDIANIAIQNGLYEEAFVVFKKHDVHAMAVDVLLDYIKSIERACEFAELVDEPEVWSKLGRAQLRADQIKEAIDSYIRANDPTNYTEVISCAQRTGRYEDMIRFLQMARVTLREAHIESELVFAMAKTDRLADLEEFVNSPNIAQVQVVGDRCFEEGLYEAARILFNSVSNYARLAQTLVHLKEFQAAVDAARKASSTRVWKDLLHACVASKEFRLAQICGLNLIVHAEELDSVIRLYENLGHFDELMGLLEAGLTNERAHMGMFTELAILYAKYQPAKVMEHLKQYCARVNIPKVIRACETAHLWAELVFLYIRYDEFDNAVQTMMSHPAQAFSHAQMKDILPKVATIELNYKALAFYIEYQPLAINDLLSVVSSRIDHSRVIALFQKNGLIALVKPYLVTTQALNLKVVNEALNQILIEEEDVEALRKSIDTYTSFDNIHLAQQLEKMELLEFRRLAAHLYKMNKRYQQSVELSKQDSLYRDAILTAAGSRDSAVVETLLHFFIEKGDRECFAAVLFSCYDLLRPDVVLELAWRNGYMDMAMPFMIQTLRECTTKIDQLETAERERAAREKEQQTSEAQISMAAPGHPLMLTGPGGMMMPPALPAPPGMMMAPPHGGVGHPQMGGHPTGFF</sequence>
<dbReference type="GO" id="GO:0005198">
    <property type="term" value="F:structural molecule activity"/>
    <property type="evidence" value="ECO:0007669"/>
    <property type="project" value="InterPro"/>
</dbReference>
<dbReference type="Pfam" id="PF09268">
    <property type="entry name" value="Clathrin-link"/>
    <property type="match status" value="1"/>
</dbReference>
<proteinExistence type="inferred from homology"/>
<dbReference type="OrthoDB" id="2113814at2759"/>
<keyword evidence="2" id="KW-0677">Repeat</keyword>
<dbReference type="GO" id="GO:0006898">
    <property type="term" value="P:receptor-mediated endocytosis"/>
    <property type="evidence" value="ECO:0007669"/>
    <property type="project" value="TreeGrafter"/>
</dbReference>
<feature type="repeat" description="CHCR" evidence="7">
    <location>
        <begin position="833"/>
        <end position="972"/>
    </location>
</feature>
<feature type="repeat" description="CHCR" evidence="7">
    <location>
        <begin position="1274"/>
        <end position="1420"/>
    </location>
</feature>
<dbReference type="Gene3D" id="1.25.40.10">
    <property type="entry name" value="Tetratricopeptide repeat domain"/>
    <property type="match status" value="4"/>
</dbReference>
<dbReference type="GO" id="GO:0030132">
    <property type="term" value="C:clathrin coat of coated pit"/>
    <property type="evidence" value="ECO:0007669"/>
    <property type="project" value="InterPro"/>
</dbReference>
<keyword evidence="10" id="KW-1185">Reference proteome</keyword>
<dbReference type="SUPFAM" id="SSF50989">
    <property type="entry name" value="Clathrin heavy-chain terminal domain"/>
    <property type="match status" value="1"/>
</dbReference>
<feature type="repeat" description="CHCR" evidence="7">
    <location>
        <begin position="1423"/>
        <end position="1566"/>
    </location>
</feature>
<dbReference type="OMA" id="HCYDLLH"/>
<comment type="subcellular location">
    <subcellularLocation>
        <location evidence="6">Cytoplasmic vesicle membrane</location>
        <topology evidence="6">Peripheral membrane protein</topology>
        <orientation evidence="6">Cytoplasmic side</orientation>
    </subcellularLocation>
    <subcellularLocation>
        <location evidence="6">Membrane</location>
        <location evidence="6">Coated pit</location>
        <topology evidence="6">Peripheral membrane protein</topology>
        <orientation evidence="6">Cytoplasmic side</orientation>
    </subcellularLocation>
</comment>
<dbReference type="Pfam" id="PF00637">
    <property type="entry name" value="Clathrin"/>
    <property type="match status" value="7"/>
</dbReference>
<protein>
    <recommendedName>
        <fullName evidence="6">Clathrin heavy chain</fullName>
    </recommendedName>
</protein>
<dbReference type="GO" id="GO:0006886">
    <property type="term" value="P:intracellular protein transport"/>
    <property type="evidence" value="ECO:0007669"/>
    <property type="project" value="UniProtKB-UniRule"/>
</dbReference>
<evidence type="ECO:0000256" key="5">
    <source>
        <dbReference type="ARBA" id="ARBA00023329"/>
    </source>
</evidence>
<dbReference type="PIRSF" id="PIRSF002290">
    <property type="entry name" value="Clathrin_H_chain"/>
    <property type="match status" value="1"/>
</dbReference>
<dbReference type="FunFam" id="1.25.40.10:FF:000001">
    <property type="entry name" value="Clathrin heavy chain"/>
    <property type="match status" value="1"/>
</dbReference>
<gene>
    <name evidence="9" type="ORF">H696_04536</name>
</gene>
<organism evidence="9">
    <name type="scientific">Fonticula alba</name>
    <name type="common">Slime mold</name>
    <dbReference type="NCBI Taxonomy" id="691883"/>
    <lineage>
        <taxon>Eukaryota</taxon>
        <taxon>Rotosphaerida</taxon>
        <taxon>Fonticulaceae</taxon>
        <taxon>Fonticula</taxon>
    </lineage>
</organism>
<keyword evidence="5 6" id="KW-0968">Cytoplasmic vesicle</keyword>
<dbReference type="Pfam" id="PF01394">
    <property type="entry name" value="Clathrin_propel"/>
    <property type="match status" value="2"/>
</dbReference>
<evidence type="ECO:0000313" key="9">
    <source>
        <dbReference type="EMBL" id="KCV69120.1"/>
    </source>
</evidence>
<dbReference type="PANTHER" id="PTHR10292">
    <property type="entry name" value="CLATHRIN HEAVY CHAIN RELATED"/>
    <property type="match status" value="1"/>
</dbReference>
<dbReference type="InterPro" id="IPR016341">
    <property type="entry name" value="Clathrin_heavy_chain"/>
</dbReference>
<dbReference type="FunFam" id="1.25.40.10:FF:000082">
    <property type="entry name" value="Clathrin heavy chain"/>
    <property type="match status" value="1"/>
</dbReference>
<reference evidence="9" key="1">
    <citation type="submission" date="2013-04" db="EMBL/GenBank/DDBJ databases">
        <title>The Genome Sequence of Fonticula alba ATCC 38817.</title>
        <authorList>
            <consortium name="The Broad Institute Genomics Platform"/>
            <person name="Russ C."/>
            <person name="Cuomo C."/>
            <person name="Burger G."/>
            <person name="Gray M.W."/>
            <person name="Holland P.W.H."/>
            <person name="King N."/>
            <person name="Lang F.B.F."/>
            <person name="Roger A.J."/>
            <person name="Ruiz-Trillo I."/>
            <person name="Brown M."/>
            <person name="Walker B."/>
            <person name="Young S."/>
            <person name="Zeng Q."/>
            <person name="Gargeya S."/>
            <person name="Fitzgerald M."/>
            <person name="Haas B."/>
            <person name="Abouelleil A."/>
            <person name="Allen A.W."/>
            <person name="Alvarado L."/>
            <person name="Arachchi H.M."/>
            <person name="Berlin A.M."/>
            <person name="Chapman S.B."/>
            <person name="Gainer-Dewar J."/>
            <person name="Goldberg J."/>
            <person name="Griggs A."/>
            <person name="Gujja S."/>
            <person name="Hansen M."/>
            <person name="Howarth C."/>
            <person name="Imamovic A."/>
            <person name="Ireland A."/>
            <person name="Larimer J."/>
            <person name="McCowan C."/>
            <person name="Murphy C."/>
            <person name="Pearson M."/>
            <person name="Poon T.W."/>
            <person name="Priest M."/>
            <person name="Roberts A."/>
            <person name="Saif S."/>
            <person name="Shea T."/>
            <person name="Sisk P."/>
            <person name="Sykes S."/>
            <person name="Wortman J."/>
            <person name="Nusbaum C."/>
            <person name="Birren B."/>
        </authorList>
    </citation>
    <scope>NUCLEOTIDE SEQUENCE [LARGE SCALE GENOMIC DNA]</scope>
    <source>
        <strain evidence="9">ATCC 38817</strain>
    </source>
</reference>
<dbReference type="InterPro" id="IPR022365">
    <property type="entry name" value="Clathrin_H-chain_propeller_rpt"/>
</dbReference>
<dbReference type="InterPro" id="IPR016025">
    <property type="entry name" value="Clathrin_H-chain_N"/>
</dbReference>
<dbReference type="Proteomes" id="UP000030693">
    <property type="component" value="Unassembled WGS sequence"/>
</dbReference>
<dbReference type="RefSeq" id="XP_009496691.1">
    <property type="nucleotide sequence ID" value="XM_009498416.1"/>
</dbReference>
<dbReference type="GO" id="GO:0030130">
    <property type="term" value="C:clathrin coat of trans-Golgi network vesicle"/>
    <property type="evidence" value="ECO:0007669"/>
    <property type="project" value="InterPro"/>
</dbReference>
<name>A0A058Z4D0_FONAL</name>
<dbReference type="Gene3D" id="2.130.10.110">
    <property type="entry name" value="Clathrin heavy-chain terminal domain"/>
    <property type="match status" value="1"/>
</dbReference>
<evidence type="ECO:0000256" key="2">
    <source>
        <dbReference type="ARBA" id="ARBA00022737"/>
    </source>
</evidence>
<dbReference type="GO" id="GO:0032051">
    <property type="term" value="F:clathrin light chain binding"/>
    <property type="evidence" value="ECO:0007669"/>
    <property type="project" value="InterPro"/>
</dbReference>
<dbReference type="EMBL" id="KB932207">
    <property type="protein sequence ID" value="KCV69120.1"/>
    <property type="molecule type" value="Genomic_DNA"/>
</dbReference>
<feature type="repeat" description="CHCR" evidence="7">
    <location>
        <begin position="537"/>
        <end position="684"/>
    </location>
</feature>
<feature type="repeat" description="CHCR" evidence="7">
    <location>
        <begin position="1128"/>
        <end position="1269"/>
    </location>
</feature>
<keyword evidence="4 6" id="KW-0168">Coated pit</keyword>
<dbReference type="SMART" id="SM00299">
    <property type="entry name" value="CLH"/>
    <property type="match status" value="7"/>
</dbReference>
<dbReference type="GeneID" id="20529261"/>
<dbReference type="eggNOG" id="KOG0985">
    <property type="taxonomic scope" value="Eukaryota"/>
</dbReference>
<dbReference type="STRING" id="691883.A0A058Z4D0"/>
<dbReference type="Pfam" id="PF13838">
    <property type="entry name" value="Clathrin_H_link"/>
    <property type="match status" value="1"/>
</dbReference>
<dbReference type="FunFam" id="2.130.10.110:FF:000003">
    <property type="entry name" value="Clathrin heavy chain"/>
    <property type="match status" value="1"/>
</dbReference>
<dbReference type="PANTHER" id="PTHR10292:SF1">
    <property type="entry name" value="CLATHRIN HEAVY CHAIN"/>
    <property type="match status" value="1"/>
</dbReference>
<evidence type="ECO:0000256" key="1">
    <source>
        <dbReference type="ARBA" id="ARBA00009535"/>
    </source>
</evidence>
<dbReference type="InterPro" id="IPR055358">
    <property type="entry name" value="CHCR"/>
</dbReference>
<dbReference type="InterPro" id="IPR000547">
    <property type="entry name" value="Clathrin_H-chain/VPS_repeat"/>
</dbReference>
<evidence type="ECO:0000256" key="4">
    <source>
        <dbReference type="ARBA" id="ARBA00023176"/>
    </source>
</evidence>
<dbReference type="GO" id="GO:0071439">
    <property type="term" value="C:clathrin complex"/>
    <property type="evidence" value="ECO:0007669"/>
    <property type="project" value="InterPro"/>
</dbReference>